<keyword evidence="2" id="KW-0238">DNA-binding</keyword>
<dbReference type="EMBL" id="JAVSNH010000001">
    <property type="protein sequence ID" value="MDT4510422.1"/>
    <property type="molecule type" value="Genomic_DNA"/>
</dbReference>
<dbReference type="EMBL" id="JARFID010000005">
    <property type="protein sequence ID" value="MDE8693948.1"/>
    <property type="molecule type" value="Genomic_DNA"/>
</dbReference>
<dbReference type="InterPro" id="IPR058532">
    <property type="entry name" value="YjbR/MT2646/Rv2570-like"/>
</dbReference>
<sequence length="127" mass="14812">MNIEEYREYCLSIKGATESFPFGENTLVYKIMDKMFTFAPLNPKDGRFWADTKCDSTKSTELMELYNGIAFGPFSDKKHWITIYLESDVPDSLIKELINHSIEEVIKKLPKKKQQEYRSTLGIKDEN</sequence>
<dbReference type="RefSeq" id="WP_022210841.1">
    <property type="nucleotide sequence ID" value="NZ_CAXKYC010000002.1"/>
</dbReference>
<dbReference type="SUPFAM" id="SSF142906">
    <property type="entry name" value="YjbR-like"/>
    <property type="match status" value="1"/>
</dbReference>
<proteinExistence type="predicted"/>
<dbReference type="Proteomes" id="UP001266995">
    <property type="component" value="Unassembled WGS sequence"/>
</dbReference>
<dbReference type="AlphaFoldDB" id="A0A0P0G3U7"/>
<reference evidence="3" key="4">
    <citation type="submission" date="2023-08" db="EMBL/GenBank/DDBJ databases">
        <title>Reintroducing virulent viruses to syntetic microbiomes.</title>
        <authorList>
            <person name="Wilde J."/>
            <person name="Boyes R."/>
            <person name="Robinson A.V."/>
            <person name="Daisley B.A."/>
            <person name="Allen-Vercoe E."/>
        </authorList>
    </citation>
    <scope>NUCLEOTIDE SEQUENCE</scope>
    <source>
        <strain evidence="3">225I_12FAA</strain>
    </source>
</reference>
<dbReference type="Pfam" id="PF04237">
    <property type="entry name" value="YjbR"/>
    <property type="match status" value="1"/>
</dbReference>
<evidence type="ECO:0000313" key="1">
    <source>
        <dbReference type="EMBL" id="ALJ58626.1"/>
    </source>
</evidence>
<name>A0A0P0G3U7_9BACE</name>
<gene>
    <name evidence="1" type="ORF">BcellWH2_01365</name>
    <name evidence="4" type="ORF">DWX97_10585</name>
    <name evidence="2" type="ORF">PZH42_07505</name>
    <name evidence="3" type="ORF">RO785_05450</name>
</gene>
<dbReference type="Proteomes" id="UP001221924">
    <property type="component" value="Unassembled WGS sequence"/>
</dbReference>
<organism evidence="1 5">
    <name type="scientific">Bacteroides cellulosilyticus</name>
    <dbReference type="NCBI Taxonomy" id="246787"/>
    <lineage>
        <taxon>Bacteria</taxon>
        <taxon>Pseudomonadati</taxon>
        <taxon>Bacteroidota</taxon>
        <taxon>Bacteroidia</taxon>
        <taxon>Bacteroidales</taxon>
        <taxon>Bacteroidaceae</taxon>
        <taxon>Bacteroides</taxon>
    </lineage>
</organism>
<dbReference type="KEGG" id="bcel:BcellWH2_01365"/>
<dbReference type="Gene3D" id="3.90.1150.30">
    <property type="match status" value="1"/>
</dbReference>
<dbReference type="EMBL" id="QRVJ01000007">
    <property type="protein sequence ID" value="RGS37022.1"/>
    <property type="molecule type" value="Genomic_DNA"/>
</dbReference>
<dbReference type="GO" id="GO:0003677">
    <property type="term" value="F:DNA binding"/>
    <property type="evidence" value="ECO:0007669"/>
    <property type="project" value="UniProtKB-KW"/>
</dbReference>
<dbReference type="PANTHER" id="PTHR35145">
    <property type="entry name" value="CYTOPLASMIC PROTEIN-RELATED"/>
    <property type="match status" value="1"/>
</dbReference>
<dbReference type="InterPro" id="IPR038056">
    <property type="entry name" value="YjbR-like_sf"/>
</dbReference>
<evidence type="ECO:0000313" key="6">
    <source>
        <dbReference type="Proteomes" id="UP000283341"/>
    </source>
</evidence>
<accession>A0A0P0G3U7</accession>
<evidence type="ECO:0000313" key="3">
    <source>
        <dbReference type="EMBL" id="MDT4510422.1"/>
    </source>
</evidence>
<reference evidence="1 5" key="1">
    <citation type="journal article" date="2015" name="Science">
        <title>Genetic determinants of in vivo fitness and diet responsiveness in multiple human gut Bacteroides.</title>
        <authorList>
            <person name="Wu M."/>
            <person name="McNulty N.P."/>
            <person name="Rodionov D.A."/>
            <person name="Khoroshkin M.S."/>
            <person name="Griffin N.W."/>
            <person name="Cheng J."/>
            <person name="Latreille P."/>
            <person name="Kerstetter R.A."/>
            <person name="Terrapon N."/>
            <person name="Henrissat B."/>
            <person name="Osterman A.L."/>
            <person name="Gordon J.I."/>
        </authorList>
    </citation>
    <scope>NUCLEOTIDE SEQUENCE [LARGE SCALE GENOMIC DNA]</scope>
    <source>
        <strain evidence="1 5">WH2</strain>
    </source>
</reference>
<evidence type="ECO:0000313" key="5">
    <source>
        <dbReference type="Proteomes" id="UP000061809"/>
    </source>
</evidence>
<dbReference type="InterPro" id="IPR007351">
    <property type="entry name" value="YjbR"/>
</dbReference>
<dbReference type="PATRIC" id="fig|246787.4.peg.1407"/>
<evidence type="ECO:0000313" key="4">
    <source>
        <dbReference type="EMBL" id="RGS37022.1"/>
    </source>
</evidence>
<dbReference type="Proteomes" id="UP000061809">
    <property type="component" value="Chromosome"/>
</dbReference>
<dbReference type="PANTHER" id="PTHR35145:SF1">
    <property type="entry name" value="CYTOPLASMIC PROTEIN"/>
    <property type="match status" value="1"/>
</dbReference>
<protein>
    <submittedName>
        <fullName evidence="2">MmcQ/YjbR family DNA-binding protein</fullName>
    </submittedName>
</protein>
<reference evidence="4 6" key="2">
    <citation type="submission" date="2018-08" db="EMBL/GenBank/DDBJ databases">
        <title>A genome reference for cultivated species of the human gut microbiota.</title>
        <authorList>
            <person name="Zou Y."/>
            <person name="Xue W."/>
            <person name="Luo G."/>
        </authorList>
    </citation>
    <scope>NUCLEOTIDE SEQUENCE [LARGE SCALE GENOMIC DNA]</scope>
    <source>
        <strain evidence="4 6">AF22-3AC</strain>
    </source>
</reference>
<dbReference type="EMBL" id="CP012801">
    <property type="protein sequence ID" value="ALJ58626.1"/>
    <property type="molecule type" value="Genomic_DNA"/>
</dbReference>
<evidence type="ECO:0000313" key="2">
    <source>
        <dbReference type="EMBL" id="MDE8693948.1"/>
    </source>
</evidence>
<reference evidence="2" key="3">
    <citation type="submission" date="2023-03" db="EMBL/GenBank/DDBJ databases">
        <title>DFI Biobank Strains.</title>
        <authorList>
            <person name="Mostad J."/>
            <person name="Paddock L."/>
            <person name="Medina S."/>
            <person name="Waligurski E."/>
            <person name="Barat B."/>
            <person name="Smith R."/>
            <person name="Burgo V."/>
            <person name="Metcalfe C."/>
            <person name="Woodson C."/>
            <person name="Sundararajan A."/>
            <person name="Ramaswamy R."/>
            <person name="Lin H."/>
            <person name="Pamer E.G."/>
        </authorList>
    </citation>
    <scope>NUCLEOTIDE SEQUENCE</scope>
    <source>
        <strain evidence="2">DFI.9.5</strain>
    </source>
</reference>
<dbReference type="Proteomes" id="UP000283341">
    <property type="component" value="Unassembled WGS sequence"/>
</dbReference>